<accession>A0AA37T417</accession>
<evidence type="ECO:0000313" key="2">
    <source>
        <dbReference type="Proteomes" id="UP001156870"/>
    </source>
</evidence>
<keyword evidence="2" id="KW-1185">Reference proteome</keyword>
<dbReference type="RefSeq" id="WP_232593115.1">
    <property type="nucleotide sequence ID" value="NZ_BSPD01000056.1"/>
</dbReference>
<proteinExistence type="predicted"/>
<gene>
    <name evidence="1" type="ORF">GCM10007877_23340</name>
</gene>
<dbReference type="EMBL" id="BSPD01000056">
    <property type="protein sequence ID" value="GLS26618.1"/>
    <property type="molecule type" value="Genomic_DNA"/>
</dbReference>
<dbReference type="Proteomes" id="UP001156870">
    <property type="component" value="Unassembled WGS sequence"/>
</dbReference>
<organism evidence="1 2">
    <name type="scientific">Marinibactrum halimedae</name>
    <dbReference type="NCBI Taxonomy" id="1444977"/>
    <lineage>
        <taxon>Bacteria</taxon>
        <taxon>Pseudomonadati</taxon>
        <taxon>Pseudomonadota</taxon>
        <taxon>Gammaproteobacteria</taxon>
        <taxon>Cellvibrionales</taxon>
        <taxon>Cellvibrionaceae</taxon>
        <taxon>Marinibactrum</taxon>
    </lineage>
</organism>
<evidence type="ECO:0000313" key="1">
    <source>
        <dbReference type="EMBL" id="GLS26618.1"/>
    </source>
</evidence>
<dbReference type="AlphaFoldDB" id="A0AA37T417"/>
<reference evidence="1 2" key="1">
    <citation type="journal article" date="2014" name="Int. J. Syst. Evol. Microbiol.">
        <title>Complete genome sequence of Corynebacterium casei LMG S-19264T (=DSM 44701T), isolated from a smear-ripened cheese.</title>
        <authorList>
            <consortium name="US DOE Joint Genome Institute (JGI-PGF)"/>
            <person name="Walter F."/>
            <person name="Albersmeier A."/>
            <person name="Kalinowski J."/>
            <person name="Ruckert C."/>
        </authorList>
    </citation>
    <scope>NUCLEOTIDE SEQUENCE [LARGE SCALE GENOMIC DNA]</scope>
    <source>
        <strain evidence="1 2">NBRC 110095</strain>
    </source>
</reference>
<protein>
    <submittedName>
        <fullName evidence="1">Uncharacterized protein</fullName>
    </submittedName>
</protein>
<comment type="caution">
    <text evidence="1">The sequence shown here is derived from an EMBL/GenBank/DDBJ whole genome shotgun (WGS) entry which is preliminary data.</text>
</comment>
<name>A0AA37T417_9GAMM</name>
<sequence>MNDHNFYFQSYEEWRHALTKRCNIDLTPDYARKRIAALRNSNDSHTKEFSAKYGQAYLKQVIQWFEQAEQGH</sequence>